<comment type="subcellular location">
    <subcellularLocation>
        <location evidence="1">Cell membrane</location>
        <topology evidence="1">Multi-pass membrane protein</topology>
    </subcellularLocation>
</comment>
<feature type="transmembrane region" description="Helical" evidence="7">
    <location>
        <begin position="600"/>
        <end position="624"/>
    </location>
</feature>
<feature type="transmembrane region" description="Helical" evidence="7">
    <location>
        <begin position="566"/>
        <end position="588"/>
    </location>
</feature>
<gene>
    <name evidence="10" type="ORF">BCR33DRAFT_847043</name>
</gene>
<dbReference type="PANTHER" id="PTHR12308">
    <property type="entry name" value="ANOCTAMIN"/>
    <property type="match status" value="1"/>
</dbReference>
<dbReference type="InterPro" id="IPR049452">
    <property type="entry name" value="Anoctamin_TM"/>
</dbReference>
<dbReference type="Proteomes" id="UP000193642">
    <property type="component" value="Unassembled WGS sequence"/>
</dbReference>
<keyword evidence="5 7" id="KW-0472">Membrane</keyword>
<keyword evidence="6" id="KW-0325">Glycoprotein</keyword>
<comment type="caution">
    <text evidence="10">The sequence shown here is derived from an EMBL/GenBank/DDBJ whole genome shotgun (WGS) entry which is preliminary data.</text>
</comment>
<dbReference type="PANTHER" id="PTHR12308:SF73">
    <property type="entry name" value="ANOCTAMIN"/>
    <property type="match status" value="1"/>
</dbReference>
<dbReference type="EMBL" id="MCGO01000008">
    <property type="protein sequence ID" value="ORY49753.1"/>
    <property type="molecule type" value="Genomic_DNA"/>
</dbReference>
<dbReference type="InterPro" id="IPR007632">
    <property type="entry name" value="Anoctamin"/>
</dbReference>
<evidence type="ECO:0000256" key="5">
    <source>
        <dbReference type="ARBA" id="ARBA00023136"/>
    </source>
</evidence>
<proteinExistence type="predicted"/>
<feature type="transmembrane region" description="Helical" evidence="7">
    <location>
        <begin position="777"/>
        <end position="800"/>
    </location>
</feature>
<keyword evidence="4 7" id="KW-1133">Transmembrane helix</keyword>
<feature type="domain" description="Anoctamin transmembrane" evidence="8">
    <location>
        <begin position="440"/>
        <end position="908"/>
    </location>
</feature>
<sequence>MSLPPPVLPADPEKGRYGSQRFSTLNVPVSDSEIAALLEREAYGSLPGSWAESQKTDGAIITRHFGPQCVHFFYQDDVALFEEVVEYKNKNPYTDMVQALNVFADRVHADIMVKIVYSNDNTHWDASIEYITKVPSDDPEKRQLEESRSLHRAHFERELLRHHLILVRERGADEISHLRKRHKSTETQLNEEEETGSHYIKVMAGFQSLMKEAEIMKLRMEMIDKEKHLYTKANQQIDNNANQYQASEAHRRAIASHSQKDVFKTVVNDGTEAVDAVITEVKNDVVAIEDAVDNFAVGFKSLVQMAFVLVPVTGAITTHPFDHDILDQFVGGDAKAPRSSPATVQLNFFTTMQRSLMVNIIVNRCNIRLTTVRPMGINDLLVEKVYADYYPIHDGPCWDHSLTERKQVPVDNDRSWLYFNWAKLGFSLAKILPIQPLHKVRNYYGEYVAFYFAWLGFYTVWLVIPAILGLLVSIYSFATSTNGHYFDNAFIIVFAFFQSVWGLLFLRFWSRRNIALATVWNVRTVERIESKRPEFYGTTVKRDPVTGRMETFMPTWNTFRLRFVSYLYMFLAIGLMCAFQFLIIVLHAKFSTYSVYVSTGVSSLFTLINIVVLTPSYLTVSLFLTRSENHKTQLAFDYNRDVKDFVMSALQNYSYLIYVGIFKVFSGNSLDLVGVSKEVCYADAKSGSSCISELMLSMAIVFTGMQFWCQFQAVLLPLVIEKFREASLKRKLAKQHATQSVMNRRQASFRVAPQYILDDVLQVWVRRDEIMPKIIEYGYVCLFSLSFPLAPLLALISSILEIRLGAYRLVVESKRPFARRVEDLGAWKDIMDAIAKISILVNALIIVMSSGYFESTFLANFEDNQSAKLGIQLAFVLIFEHLVILVVGAVCWFVPEEPANIRNSIEREKYLIRVANGEIVEVDDSDIHQTNEMKKSNTVHRIGTSKLI</sequence>
<feature type="transmembrane region" description="Helical" evidence="7">
    <location>
        <begin position="645"/>
        <end position="665"/>
    </location>
</feature>
<keyword evidence="3 7" id="KW-0812">Transmembrane</keyword>
<evidence type="ECO:0000256" key="3">
    <source>
        <dbReference type="ARBA" id="ARBA00022692"/>
    </source>
</evidence>
<accession>A0A1Y2CS07</accession>
<reference evidence="10 11" key="1">
    <citation type="submission" date="2016-07" db="EMBL/GenBank/DDBJ databases">
        <title>Pervasive Adenine N6-methylation of Active Genes in Fungi.</title>
        <authorList>
            <consortium name="DOE Joint Genome Institute"/>
            <person name="Mondo S.J."/>
            <person name="Dannebaum R.O."/>
            <person name="Kuo R.C."/>
            <person name="Labutti K."/>
            <person name="Haridas S."/>
            <person name="Kuo A."/>
            <person name="Salamov A."/>
            <person name="Ahrendt S.R."/>
            <person name="Lipzen A."/>
            <person name="Sullivan W."/>
            <person name="Andreopoulos W.B."/>
            <person name="Clum A."/>
            <person name="Lindquist E."/>
            <person name="Daum C."/>
            <person name="Ramamoorthy G.K."/>
            <person name="Gryganskyi A."/>
            <person name="Culley D."/>
            <person name="Magnuson J.K."/>
            <person name="James T.Y."/>
            <person name="O'Malley M.A."/>
            <person name="Stajich J.E."/>
            <person name="Spatafora J.W."/>
            <person name="Visel A."/>
            <person name="Grigoriev I.V."/>
        </authorList>
    </citation>
    <scope>NUCLEOTIDE SEQUENCE [LARGE SCALE GENOMIC DNA]</scope>
    <source>
        <strain evidence="10 11">JEL800</strain>
    </source>
</reference>
<dbReference type="GO" id="GO:0005254">
    <property type="term" value="F:chloride channel activity"/>
    <property type="evidence" value="ECO:0007669"/>
    <property type="project" value="TreeGrafter"/>
</dbReference>
<protein>
    <submittedName>
        <fullName evidence="10">DUF590-domain-containing protein</fullName>
    </submittedName>
</protein>
<feature type="transmembrane region" description="Helical" evidence="7">
    <location>
        <begin position="448"/>
        <end position="477"/>
    </location>
</feature>
<dbReference type="OrthoDB" id="296386at2759"/>
<evidence type="ECO:0000256" key="7">
    <source>
        <dbReference type="SAM" id="Phobius"/>
    </source>
</evidence>
<dbReference type="GO" id="GO:0032541">
    <property type="term" value="C:cortical endoplasmic reticulum"/>
    <property type="evidence" value="ECO:0007669"/>
    <property type="project" value="TreeGrafter"/>
</dbReference>
<keyword evidence="11" id="KW-1185">Reference proteome</keyword>
<evidence type="ECO:0000256" key="4">
    <source>
        <dbReference type="ARBA" id="ARBA00022989"/>
    </source>
</evidence>
<dbReference type="GO" id="GO:0005886">
    <property type="term" value="C:plasma membrane"/>
    <property type="evidence" value="ECO:0007669"/>
    <property type="project" value="UniProtKB-SubCell"/>
</dbReference>
<evidence type="ECO:0000313" key="11">
    <source>
        <dbReference type="Proteomes" id="UP000193642"/>
    </source>
</evidence>
<dbReference type="Pfam" id="PF04547">
    <property type="entry name" value="Anoctamin"/>
    <property type="match status" value="1"/>
</dbReference>
<evidence type="ECO:0000256" key="2">
    <source>
        <dbReference type="ARBA" id="ARBA00022475"/>
    </source>
</evidence>
<keyword evidence="2" id="KW-1003">Cell membrane</keyword>
<feature type="transmembrane region" description="Helical" evidence="7">
    <location>
        <begin position="833"/>
        <end position="853"/>
    </location>
</feature>
<dbReference type="Pfam" id="PF16178">
    <property type="entry name" value="Anoct_dimer"/>
    <property type="match status" value="1"/>
</dbReference>
<evidence type="ECO:0000256" key="1">
    <source>
        <dbReference type="ARBA" id="ARBA00004651"/>
    </source>
</evidence>
<feature type="transmembrane region" description="Helical" evidence="7">
    <location>
        <begin position="694"/>
        <end position="720"/>
    </location>
</feature>
<evidence type="ECO:0000259" key="8">
    <source>
        <dbReference type="Pfam" id="PF04547"/>
    </source>
</evidence>
<dbReference type="InterPro" id="IPR032394">
    <property type="entry name" value="Anoct_dimer"/>
</dbReference>
<organism evidence="10 11">
    <name type="scientific">Rhizoclosmatium globosum</name>
    <dbReference type="NCBI Taxonomy" id="329046"/>
    <lineage>
        <taxon>Eukaryota</taxon>
        <taxon>Fungi</taxon>
        <taxon>Fungi incertae sedis</taxon>
        <taxon>Chytridiomycota</taxon>
        <taxon>Chytridiomycota incertae sedis</taxon>
        <taxon>Chytridiomycetes</taxon>
        <taxon>Chytridiales</taxon>
        <taxon>Chytriomycetaceae</taxon>
        <taxon>Rhizoclosmatium</taxon>
    </lineage>
</organism>
<dbReference type="AlphaFoldDB" id="A0A1Y2CS07"/>
<name>A0A1Y2CS07_9FUNG</name>
<dbReference type="GO" id="GO:0046983">
    <property type="term" value="F:protein dimerization activity"/>
    <property type="evidence" value="ECO:0007669"/>
    <property type="project" value="InterPro"/>
</dbReference>
<evidence type="ECO:0000313" key="10">
    <source>
        <dbReference type="EMBL" id="ORY49753.1"/>
    </source>
</evidence>
<feature type="transmembrane region" description="Helical" evidence="7">
    <location>
        <begin position="489"/>
        <end position="509"/>
    </location>
</feature>
<evidence type="ECO:0000256" key="6">
    <source>
        <dbReference type="ARBA" id="ARBA00023180"/>
    </source>
</evidence>
<evidence type="ECO:0000259" key="9">
    <source>
        <dbReference type="Pfam" id="PF16178"/>
    </source>
</evidence>
<feature type="domain" description="Anoctamin dimerisation" evidence="9">
    <location>
        <begin position="128"/>
        <end position="437"/>
    </location>
</feature>
<feature type="transmembrane region" description="Helical" evidence="7">
    <location>
        <begin position="873"/>
        <end position="895"/>
    </location>
</feature>